<keyword evidence="1" id="KW-0812">Transmembrane</keyword>
<dbReference type="PANTHER" id="PTHR43685">
    <property type="entry name" value="GLYCOSYLTRANSFERASE"/>
    <property type="match status" value="1"/>
</dbReference>
<reference evidence="3 4" key="2">
    <citation type="submission" date="2024-09" db="EMBL/GenBank/DDBJ databases">
        <title>Draft genome sequence of Candidatus Magnetaquicoccaceae bacterium FCR-1.</title>
        <authorList>
            <person name="Shimoshige H."/>
            <person name="Shimamura S."/>
            <person name="Taoka A."/>
            <person name="Kobayashi H."/>
            <person name="Maekawa T."/>
        </authorList>
    </citation>
    <scope>NUCLEOTIDE SEQUENCE [LARGE SCALE GENOMIC DNA]</scope>
    <source>
        <strain evidence="3 4">FCR-1</strain>
    </source>
</reference>
<feature type="transmembrane region" description="Helical" evidence="1">
    <location>
        <begin position="294"/>
        <end position="315"/>
    </location>
</feature>
<dbReference type="EMBL" id="BAAFGK010000004">
    <property type="protein sequence ID" value="GAB0058334.1"/>
    <property type="molecule type" value="Genomic_DNA"/>
</dbReference>
<name>A0ABQ0CBR0_9PROT</name>
<keyword evidence="1" id="KW-0472">Membrane</keyword>
<dbReference type="SUPFAM" id="SSF53448">
    <property type="entry name" value="Nucleotide-diphospho-sugar transferases"/>
    <property type="match status" value="1"/>
</dbReference>
<dbReference type="CDD" id="cd00761">
    <property type="entry name" value="Glyco_tranf_GTA_type"/>
    <property type="match status" value="1"/>
</dbReference>
<evidence type="ECO:0000313" key="3">
    <source>
        <dbReference type="EMBL" id="GAB0058334.1"/>
    </source>
</evidence>
<dbReference type="InterPro" id="IPR029044">
    <property type="entry name" value="Nucleotide-diphossugar_trans"/>
</dbReference>
<dbReference type="Gene3D" id="3.90.550.10">
    <property type="entry name" value="Spore Coat Polysaccharide Biosynthesis Protein SpsA, Chain A"/>
    <property type="match status" value="1"/>
</dbReference>
<accession>A0ABQ0CBR0</accession>
<sequence length="336" mass="38378">MELSICIPTRNRGSYIASTIEKLIPQMCASVEIVVVDGASTDNTSEIIKNLKNNFSDININYIRLDNNGGVDADLKKAVQYASGRYCWFMSSDDHATQDSVCSILNALSDNPGILLFNRYEADRDMKIFGVTAWLPNLTNTSSWDFGSPSQAEQYLKTIKTIGAIFSYIPCIVVERKSWLESYSDLLNRTCYAHVYACLSLLLSGRRLKYLPSAFVVCRNDNDSFSSGGRIARYNIDFYGYLAISKLIKEKHREIDILQVVRREHRLFRLSELRSEMHLLQWRQYASKTLYPIGYGRLIVMFASLVGSSSGLIGFAKRLYHRAKIVYFKYKNRLYA</sequence>
<evidence type="ECO:0000256" key="1">
    <source>
        <dbReference type="SAM" id="Phobius"/>
    </source>
</evidence>
<dbReference type="PANTHER" id="PTHR43685:SF2">
    <property type="entry name" value="GLYCOSYLTRANSFERASE 2-LIKE DOMAIN-CONTAINING PROTEIN"/>
    <property type="match status" value="1"/>
</dbReference>
<gene>
    <name evidence="3" type="ORF">SIID45300_02682</name>
</gene>
<evidence type="ECO:0000259" key="2">
    <source>
        <dbReference type="Pfam" id="PF00535"/>
    </source>
</evidence>
<protein>
    <recommendedName>
        <fullName evidence="2">Glycosyltransferase 2-like domain-containing protein</fullName>
    </recommendedName>
</protein>
<dbReference type="Pfam" id="PF00535">
    <property type="entry name" value="Glycos_transf_2"/>
    <property type="match status" value="1"/>
</dbReference>
<feature type="domain" description="Glycosyltransferase 2-like" evidence="2">
    <location>
        <begin position="4"/>
        <end position="127"/>
    </location>
</feature>
<keyword evidence="1" id="KW-1133">Transmembrane helix</keyword>
<dbReference type="Proteomes" id="UP001628193">
    <property type="component" value="Unassembled WGS sequence"/>
</dbReference>
<organism evidence="3 4">
    <name type="scientific">Candidatus Magnetaquiglobus chichijimensis</name>
    <dbReference type="NCBI Taxonomy" id="3141448"/>
    <lineage>
        <taxon>Bacteria</taxon>
        <taxon>Pseudomonadati</taxon>
        <taxon>Pseudomonadota</taxon>
        <taxon>Magnetococcia</taxon>
        <taxon>Magnetococcales</taxon>
        <taxon>Candidatus Magnetaquicoccaceae</taxon>
        <taxon>Candidatus Magnetaquiglobus</taxon>
    </lineage>
</organism>
<comment type="caution">
    <text evidence="3">The sequence shown here is derived from an EMBL/GenBank/DDBJ whole genome shotgun (WGS) entry which is preliminary data.</text>
</comment>
<evidence type="ECO:0000313" key="4">
    <source>
        <dbReference type="Proteomes" id="UP001628193"/>
    </source>
</evidence>
<dbReference type="InterPro" id="IPR001173">
    <property type="entry name" value="Glyco_trans_2-like"/>
</dbReference>
<dbReference type="InterPro" id="IPR050834">
    <property type="entry name" value="Glycosyltransf_2"/>
</dbReference>
<proteinExistence type="predicted"/>
<keyword evidence="4" id="KW-1185">Reference proteome</keyword>
<reference evidence="3 4" key="1">
    <citation type="submission" date="2024-05" db="EMBL/GenBank/DDBJ databases">
        <authorList>
            <consortium name="Candidatus Magnetaquicoccaceae bacterium FCR-1 genome sequencing consortium"/>
            <person name="Shimoshige H."/>
            <person name="Shimamura S."/>
            <person name="Taoka A."/>
            <person name="Kobayashi H."/>
            <person name="Maekawa T."/>
        </authorList>
    </citation>
    <scope>NUCLEOTIDE SEQUENCE [LARGE SCALE GENOMIC DNA]</scope>
    <source>
        <strain evidence="3 4">FCR-1</strain>
    </source>
</reference>